<gene>
    <name evidence="6" type="ORF">CO657_14980</name>
</gene>
<reference evidence="6 7" key="1">
    <citation type="submission" date="2019-01" db="EMBL/GenBank/DDBJ databases">
        <title>Genomic insights into the origins and evolution of symbiotic genes in the Phaseolus vulgaris microsymbionts.</title>
        <authorList>
            <person name="Tong W."/>
        </authorList>
    </citation>
    <scope>NUCLEOTIDE SEQUENCE [LARGE SCALE GENOMIC DNA]</scope>
    <source>
        <strain evidence="6 7">FH23</strain>
    </source>
</reference>
<dbReference type="SUPFAM" id="SSF53850">
    <property type="entry name" value="Periplasmic binding protein-like II"/>
    <property type="match status" value="1"/>
</dbReference>
<name>A0AAE5TYX8_9HYPH</name>
<dbReference type="EMBL" id="CP034998">
    <property type="protein sequence ID" value="QAS79290.1"/>
    <property type="molecule type" value="Genomic_DNA"/>
</dbReference>
<keyword evidence="4" id="KW-0804">Transcription</keyword>
<dbReference type="GO" id="GO:0006351">
    <property type="term" value="P:DNA-templated transcription"/>
    <property type="evidence" value="ECO:0007669"/>
    <property type="project" value="TreeGrafter"/>
</dbReference>
<accession>A0AAE5TYX8</accession>
<evidence type="ECO:0000256" key="3">
    <source>
        <dbReference type="ARBA" id="ARBA00023125"/>
    </source>
</evidence>
<dbReference type="CDD" id="cd08432">
    <property type="entry name" value="PBP2_GcdR_TrpI_HvrB_AmpR_like"/>
    <property type="match status" value="1"/>
</dbReference>
<dbReference type="InterPro" id="IPR058163">
    <property type="entry name" value="LysR-type_TF_proteobact-type"/>
</dbReference>
<dbReference type="SUPFAM" id="SSF46785">
    <property type="entry name" value="Winged helix' DNA-binding domain"/>
    <property type="match status" value="1"/>
</dbReference>
<dbReference type="PANTHER" id="PTHR30537:SF79">
    <property type="entry name" value="TRANSCRIPTIONAL REGULATOR-RELATED"/>
    <property type="match status" value="1"/>
</dbReference>
<dbReference type="PANTHER" id="PTHR30537">
    <property type="entry name" value="HTH-TYPE TRANSCRIPTIONAL REGULATOR"/>
    <property type="match status" value="1"/>
</dbReference>
<dbReference type="PROSITE" id="PS50931">
    <property type="entry name" value="HTH_LYSR"/>
    <property type="match status" value="1"/>
</dbReference>
<dbReference type="InterPro" id="IPR036388">
    <property type="entry name" value="WH-like_DNA-bd_sf"/>
</dbReference>
<sequence>MVRRFYGLPSLTALATFEASARHGNFTLAAAELNVTTGAVSRQIKSIEQELGVALFLRTGKGVMLTAPAEDLYRALATGFARASEVVNSIKQGNSARNVTIACSDVFGTMWLIPRMPDFWRRFTDISVDHLIGDNFKTFRPSQLELRIRYGSGKWIDEAAEFLFDDCLYPVCSPGFAERHAGASAADLADLPLLNVEWVEPGWTGWEEVLARGGVPYHAASGRRFGKFSVALQAAMADQGLVVGWHRMVGPLVEKGDLVRFTELVVPDPGAYYLTWNSTRALPAAALSLRDWIRMLAEEERRTPMPLARPFS</sequence>
<dbReference type="Proteomes" id="UP000220927">
    <property type="component" value="Chromosome"/>
</dbReference>
<keyword evidence="7" id="KW-1185">Reference proteome</keyword>
<evidence type="ECO:0000313" key="6">
    <source>
        <dbReference type="EMBL" id="QAS79290.1"/>
    </source>
</evidence>
<protein>
    <submittedName>
        <fullName evidence="6">LysR family transcriptional regulator</fullName>
    </submittedName>
</protein>
<keyword evidence="3" id="KW-0238">DNA-binding</keyword>
<dbReference type="KEGG" id="rad:CO657_14980"/>
<dbReference type="InterPro" id="IPR036390">
    <property type="entry name" value="WH_DNA-bd_sf"/>
</dbReference>
<dbReference type="Gene3D" id="3.40.190.10">
    <property type="entry name" value="Periplasmic binding protein-like II"/>
    <property type="match status" value="2"/>
</dbReference>
<evidence type="ECO:0000256" key="1">
    <source>
        <dbReference type="ARBA" id="ARBA00009437"/>
    </source>
</evidence>
<dbReference type="GO" id="GO:0043565">
    <property type="term" value="F:sequence-specific DNA binding"/>
    <property type="evidence" value="ECO:0007669"/>
    <property type="project" value="TreeGrafter"/>
</dbReference>
<evidence type="ECO:0000256" key="4">
    <source>
        <dbReference type="ARBA" id="ARBA00023163"/>
    </source>
</evidence>
<dbReference type="Gene3D" id="1.10.10.10">
    <property type="entry name" value="Winged helix-like DNA-binding domain superfamily/Winged helix DNA-binding domain"/>
    <property type="match status" value="1"/>
</dbReference>
<dbReference type="Pfam" id="PF03466">
    <property type="entry name" value="LysR_substrate"/>
    <property type="match status" value="1"/>
</dbReference>
<dbReference type="InterPro" id="IPR000847">
    <property type="entry name" value="LysR_HTH_N"/>
</dbReference>
<evidence type="ECO:0000313" key="7">
    <source>
        <dbReference type="Proteomes" id="UP000220927"/>
    </source>
</evidence>
<dbReference type="AlphaFoldDB" id="A0AAE5TYX8"/>
<evidence type="ECO:0000256" key="2">
    <source>
        <dbReference type="ARBA" id="ARBA00023015"/>
    </source>
</evidence>
<comment type="similarity">
    <text evidence="1">Belongs to the LysR transcriptional regulatory family.</text>
</comment>
<keyword evidence="2" id="KW-0805">Transcription regulation</keyword>
<evidence type="ECO:0000259" key="5">
    <source>
        <dbReference type="PROSITE" id="PS50931"/>
    </source>
</evidence>
<proteinExistence type="inferred from homology"/>
<dbReference type="InterPro" id="IPR005119">
    <property type="entry name" value="LysR_subst-bd"/>
</dbReference>
<dbReference type="GO" id="GO:0003700">
    <property type="term" value="F:DNA-binding transcription factor activity"/>
    <property type="evidence" value="ECO:0007669"/>
    <property type="project" value="InterPro"/>
</dbReference>
<dbReference type="Pfam" id="PF00126">
    <property type="entry name" value="HTH_1"/>
    <property type="match status" value="1"/>
</dbReference>
<dbReference type="RefSeq" id="WP_054182814.1">
    <property type="nucleotide sequence ID" value="NZ_CP034998.1"/>
</dbReference>
<organism evidence="6 7">
    <name type="scientific">Rhizobium acidisoli</name>
    <dbReference type="NCBI Taxonomy" id="1538158"/>
    <lineage>
        <taxon>Bacteria</taxon>
        <taxon>Pseudomonadati</taxon>
        <taxon>Pseudomonadota</taxon>
        <taxon>Alphaproteobacteria</taxon>
        <taxon>Hyphomicrobiales</taxon>
        <taxon>Rhizobiaceae</taxon>
        <taxon>Rhizobium/Agrobacterium group</taxon>
        <taxon>Rhizobium</taxon>
    </lineage>
</organism>
<feature type="domain" description="HTH lysR-type" evidence="5">
    <location>
        <begin position="9"/>
        <end position="66"/>
    </location>
</feature>
<dbReference type="PRINTS" id="PR00039">
    <property type="entry name" value="HTHLYSR"/>
</dbReference>